<keyword evidence="3" id="KW-0479">Metal-binding</keyword>
<dbReference type="Pfam" id="PF12838">
    <property type="entry name" value="Fer4_7"/>
    <property type="match status" value="1"/>
</dbReference>
<evidence type="ECO:0000256" key="3">
    <source>
        <dbReference type="ARBA" id="ARBA00022723"/>
    </source>
</evidence>
<evidence type="ECO:0000256" key="4">
    <source>
        <dbReference type="ARBA" id="ARBA00023002"/>
    </source>
</evidence>
<dbReference type="AlphaFoldDB" id="A0A2U9IRX1"/>
<dbReference type="GO" id="GO:0016491">
    <property type="term" value="F:oxidoreductase activity"/>
    <property type="evidence" value="ECO:0007669"/>
    <property type="project" value="UniProtKB-KW"/>
</dbReference>
<reference evidence="8 9" key="1">
    <citation type="submission" date="2018-05" db="EMBL/GenBank/DDBJ databases">
        <title>Complete Genome Sequences of Extremely Thermoacidophilic, Metal-Mobilizing Type-Strain Members of the Archaeal Family Sulfolobaceae: Acidianus brierleyi DSM-1651T, Acidianus sulfidivorans DSM-18786T, Metallosphaera hakonensis DSM-7519T, and Metallosphaera prunae DSM-10039T.</title>
        <authorList>
            <person name="Counts J.A."/>
            <person name="Kelly R.M."/>
        </authorList>
    </citation>
    <scope>NUCLEOTIDE SEQUENCE [LARGE SCALE GENOMIC DNA]</scope>
    <source>
        <strain evidence="8 9">HO1-1</strain>
    </source>
</reference>
<evidence type="ECO:0000256" key="1">
    <source>
        <dbReference type="ARBA" id="ARBA00007097"/>
    </source>
</evidence>
<dbReference type="KEGG" id="mhk:DFR87_02775"/>
<dbReference type="InterPro" id="IPR051460">
    <property type="entry name" value="HdrC_iron-sulfur_subunit"/>
</dbReference>
<feature type="domain" description="4Fe-4S ferredoxin-type" evidence="7">
    <location>
        <begin position="200"/>
        <end position="230"/>
    </location>
</feature>
<gene>
    <name evidence="8" type="ORF">DFR87_02775</name>
</gene>
<accession>A0A2U9IRX1</accession>
<dbReference type="InterPro" id="IPR017896">
    <property type="entry name" value="4Fe4S_Fe-S-bd"/>
</dbReference>
<dbReference type="Gene3D" id="1.10.1060.10">
    <property type="entry name" value="Alpha-helical ferredoxin"/>
    <property type="match status" value="1"/>
</dbReference>
<dbReference type="GO" id="GO:0046872">
    <property type="term" value="F:metal ion binding"/>
    <property type="evidence" value="ECO:0007669"/>
    <property type="project" value="UniProtKB-KW"/>
</dbReference>
<dbReference type="PROSITE" id="PS00198">
    <property type="entry name" value="4FE4S_FER_1"/>
    <property type="match status" value="1"/>
</dbReference>
<dbReference type="PROSITE" id="PS51379">
    <property type="entry name" value="4FE4S_FER_2"/>
    <property type="match status" value="1"/>
</dbReference>
<name>A0A2U9IRX1_9CREN</name>
<dbReference type="PANTHER" id="PTHR43255">
    <property type="entry name" value="IRON-SULFUR-BINDING OXIDOREDUCTASE FADF-RELATED-RELATED"/>
    <property type="match status" value="1"/>
</dbReference>
<dbReference type="STRING" id="1293036.GCA_001315825_01397"/>
<evidence type="ECO:0000259" key="7">
    <source>
        <dbReference type="PROSITE" id="PS51379"/>
    </source>
</evidence>
<reference evidence="9" key="2">
    <citation type="submission" date="2020-03" db="EMBL/GenBank/DDBJ databases">
        <title>Complete Genome Sequences of Extremely Thermoacidophilic, Metal-Mobilizing Type-Strain Members of the Archaeal Family Sulfolobaceae: Acidianus brierleyi DSM-1651T, Acidianus sulfidivorans DSM-18786T, Metallosphaera hakonensis DSM-7519T, and Metallosphaera prunae DSM-10039T.</title>
        <authorList>
            <person name="Counts J.A."/>
            <person name="Kelly R.M."/>
        </authorList>
    </citation>
    <scope>NUCLEOTIDE SEQUENCE [LARGE SCALE GENOMIC DNA]</scope>
    <source>
        <strain evidence="9">HO1-1</strain>
    </source>
</reference>
<evidence type="ECO:0000256" key="2">
    <source>
        <dbReference type="ARBA" id="ARBA00022485"/>
    </source>
</evidence>
<dbReference type="Proteomes" id="UP000247586">
    <property type="component" value="Chromosome"/>
</dbReference>
<dbReference type="SUPFAM" id="SSF46548">
    <property type="entry name" value="alpha-helical ferredoxin"/>
    <property type="match status" value="1"/>
</dbReference>
<dbReference type="PANTHER" id="PTHR43255:SF1">
    <property type="entry name" value="IRON-SULFUR-BINDING OXIDOREDUCTASE FADF-RELATED"/>
    <property type="match status" value="1"/>
</dbReference>
<dbReference type="EMBL" id="CP029287">
    <property type="protein sequence ID" value="AWR98791.1"/>
    <property type="molecule type" value="Genomic_DNA"/>
</dbReference>
<sequence>MLAVNYGELIETPVESKFAWTGILRDGKEIYYIPSIYSSLIEKKEKSVDTMELIKEVSSTVEKSLKAGSIPICIKSEGLIDVPHVEWSIGYVINYNSPARQIVRCGTIPRDELEDLFSFLKKNQNVLPFPNLQEYTEIEKVILNKFDKDTKVPKYANPIRAEYLEALKCVSCGQCLDSCLAYRTTQDYSRSPPGKFSRLFSGETDFEACFGCMECQDACPVGIKISAVTEALPRLKENKKINTIDTPKISIKIKEKEMKVDTEFRNRPPALLFVGCAAKYDMEGIEGFLQFLLDNGKALSYSPRVKIVDGMCCGYDKYIAGDVEGAKEDVKKIKEIKEKQGLQGVYFLCPEGLYVYNKLSGEQGVLAYELMKDKVNGAVHAGCWARKLGYSADDMECAGSYMTAYHGKLIQMKNKKVFTICPFSTWKFNTTSVYGSFVKSEVVKETTEESETEIGVREEEILETMKEALKTAISTSADDIADRANSWSLGGRSYFVLLSVPVIRKKFTNNLIQRLGTNRDIKSYFLKLVSDQIALQEKADRWSEIINSLDFQELGDELIKMISSSVKLEYESRNLINKPEFRSTIVDDVLKKIVTPAIIQEIIKNVAYI</sequence>
<dbReference type="InterPro" id="IPR017900">
    <property type="entry name" value="4Fe4S_Fe_S_CS"/>
</dbReference>
<dbReference type="InterPro" id="IPR009051">
    <property type="entry name" value="Helical_ferredxn"/>
</dbReference>
<evidence type="ECO:0000313" key="8">
    <source>
        <dbReference type="EMBL" id="AWR98791.1"/>
    </source>
</evidence>
<protein>
    <submittedName>
        <fullName evidence="8">4Fe-4S ferredoxin</fullName>
    </submittedName>
</protein>
<evidence type="ECO:0000313" key="9">
    <source>
        <dbReference type="Proteomes" id="UP000247586"/>
    </source>
</evidence>
<keyword evidence="2" id="KW-0004">4Fe-4S</keyword>
<evidence type="ECO:0000256" key="6">
    <source>
        <dbReference type="ARBA" id="ARBA00023014"/>
    </source>
</evidence>
<keyword evidence="5" id="KW-0408">Iron</keyword>
<keyword evidence="4" id="KW-0560">Oxidoreductase</keyword>
<reference evidence="9" key="3">
    <citation type="submission" date="2020-03" db="EMBL/GenBank/DDBJ databases">
        <title>Sequencing and Assembly of Multiple Reported Metal-Biooxidizing Members of the Extremely Thermoacidophilic Archaeal Family Sulfolobaceae.</title>
        <authorList>
            <person name="Counts J.A."/>
            <person name="Kelly R.M."/>
        </authorList>
    </citation>
    <scope>NUCLEOTIDE SEQUENCE [LARGE SCALE GENOMIC DNA]</scope>
    <source>
        <strain evidence="9">HO1-1</strain>
    </source>
</reference>
<keyword evidence="9" id="KW-1185">Reference proteome</keyword>
<dbReference type="GO" id="GO:0051539">
    <property type="term" value="F:4 iron, 4 sulfur cluster binding"/>
    <property type="evidence" value="ECO:0007669"/>
    <property type="project" value="UniProtKB-KW"/>
</dbReference>
<evidence type="ECO:0000256" key="5">
    <source>
        <dbReference type="ARBA" id="ARBA00023004"/>
    </source>
</evidence>
<keyword evidence="6" id="KW-0411">Iron-sulfur</keyword>
<dbReference type="GO" id="GO:0005886">
    <property type="term" value="C:plasma membrane"/>
    <property type="evidence" value="ECO:0007669"/>
    <property type="project" value="TreeGrafter"/>
</dbReference>
<proteinExistence type="inferred from homology"/>
<comment type="similarity">
    <text evidence="1">Belongs to the HdrC family.</text>
</comment>
<dbReference type="OrthoDB" id="23478at2157"/>
<organism evidence="8 9">
    <name type="scientific">Metallosphaera hakonensis JCM 8857 = DSM 7519</name>
    <dbReference type="NCBI Taxonomy" id="1293036"/>
    <lineage>
        <taxon>Archaea</taxon>
        <taxon>Thermoproteota</taxon>
        <taxon>Thermoprotei</taxon>
        <taxon>Sulfolobales</taxon>
        <taxon>Sulfolobaceae</taxon>
        <taxon>Metallosphaera</taxon>
    </lineage>
</organism>